<dbReference type="AlphaFoldDB" id="A0A8S3RK99"/>
<proteinExistence type="predicted"/>
<name>A0A8S3RK99_MYTED</name>
<dbReference type="PANTHER" id="PTHR23159:SF31">
    <property type="entry name" value="CENTROSOME-ASSOCIATED PROTEIN CEP250 ISOFORM X1"/>
    <property type="match status" value="1"/>
</dbReference>
<feature type="coiled-coil region" evidence="1">
    <location>
        <begin position="3"/>
        <end position="65"/>
    </location>
</feature>
<dbReference type="PANTHER" id="PTHR23159">
    <property type="entry name" value="CENTROSOMAL PROTEIN 2"/>
    <property type="match status" value="1"/>
</dbReference>
<evidence type="ECO:0000313" key="4">
    <source>
        <dbReference type="Proteomes" id="UP000683360"/>
    </source>
</evidence>
<evidence type="ECO:0000256" key="2">
    <source>
        <dbReference type="SAM" id="MobiDB-lite"/>
    </source>
</evidence>
<feature type="region of interest" description="Disordered" evidence="2">
    <location>
        <begin position="736"/>
        <end position="775"/>
    </location>
</feature>
<feature type="region of interest" description="Disordered" evidence="2">
    <location>
        <begin position="566"/>
        <end position="594"/>
    </location>
</feature>
<keyword evidence="1" id="KW-0175">Coiled coil</keyword>
<dbReference type="Proteomes" id="UP000683360">
    <property type="component" value="Unassembled WGS sequence"/>
</dbReference>
<feature type="compositionally biased region" description="Low complexity" evidence="2">
    <location>
        <begin position="86"/>
        <end position="95"/>
    </location>
</feature>
<gene>
    <name evidence="3" type="ORF">MEDL_23925</name>
</gene>
<accession>A0A8S3RK99</accession>
<comment type="caution">
    <text evidence="3">The sequence shown here is derived from an EMBL/GenBank/DDBJ whole genome shotgun (WGS) entry which is preliminary data.</text>
</comment>
<feature type="compositionally biased region" description="Polar residues" evidence="2">
    <location>
        <begin position="763"/>
        <end position="775"/>
    </location>
</feature>
<protein>
    <submittedName>
        <fullName evidence="3">CROCC</fullName>
    </submittedName>
</protein>
<evidence type="ECO:0000313" key="3">
    <source>
        <dbReference type="EMBL" id="CAG2209812.1"/>
    </source>
</evidence>
<dbReference type="OrthoDB" id="3549872at2759"/>
<evidence type="ECO:0000256" key="1">
    <source>
        <dbReference type="SAM" id="Coils"/>
    </source>
</evidence>
<keyword evidence="4" id="KW-1185">Reference proteome</keyword>
<sequence>MALEDSRRIERKMEDQRRNLEIQLENTNAENEELQIRLSGSEGRVNALEATLARLEGAKRDIEFKLSSIVSSLRRTIGFRQEMPRARSPVRSRSTSPRRSRPNSPAKGFENTYATTTEGRGSPIPRTGSPDRAGSPIRVSSRGVSPSRFEMAAVDVDPEAVRMALRDFVQQLANAERERDDALANTKSMGIQLQELEDEKGRVERRLEQLQKSLGDVEEGLNQTLELSEMTRQQLEEEITAINREKEKQMKNSTVYVARHKQALAEKLVAVRKEIERVNNNLKRIDIEKERLKQEKGKLIVQVIDTERVNRHQSEVISSLKADKDALESALYEVQEQARQLEVRKEQLEGENQEFIIRKENLQEDLNRSLAQQEQDSTTINGLGSELKNFRSQFDETCMNHEKECKDLTNNIRELERQREGALREVAELKTQLKLVEENRDNIRRDLIEANRRIREGEETRDLMRKDIVELKRNINDEVREKDTISKTADELRNTVKRNEADKIELNRALQDNKQRCAVLDEQKANVQKEAGDLRASLREVEKARLEARRELQELRRQVKQLDGERNKLGKEVGDLQNRVARDEEKEEESRRTSFDLKQKVVETEASREALRKELANTQRKMGEVIEESRMKEKDYQMALEDSRRIERKMEDQRRNLEIQLENTGAENEELKLRLSGAEGRVNALEATLARLEGAKRDIEFIEIRSSLDSSLSNVTRDQSLDPLIMETETRKLDESLEFRGSYRSQPRRRTSPNRTPMKYSDRLTSTPAMRRTQSPIALRKKLLK</sequence>
<feature type="region of interest" description="Disordered" evidence="2">
    <location>
        <begin position="80"/>
        <end position="142"/>
    </location>
</feature>
<dbReference type="Gene3D" id="1.10.287.1490">
    <property type="match status" value="1"/>
</dbReference>
<reference evidence="3" key="1">
    <citation type="submission" date="2021-03" db="EMBL/GenBank/DDBJ databases">
        <authorList>
            <person name="Bekaert M."/>
        </authorList>
    </citation>
    <scope>NUCLEOTIDE SEQUENCE</scope>
</reference>
<organism evidence="3 4">
    <name type="scientific">Mytilus edulis</name>
    <name type="common">Blue mussel</name>
    <dbReference type="NCBI Taxonomy" id="6550"/>
    <lineage>
        <taxon>Eukaryota</taxon>
        <taxon>Metazoa</taxon>
        <taxon>Spiralia</taxon>
        <taxon>Lophotrochozoa</taxon>
        <taxon>Mollusca</taxon>
        <taxon>Bivalvia</taxon>
        <taxon>Autobranchia</taxon>
        <taxon>Pteriomorphia</taxon>
        <taxon>Mytilida</taxon>
        <taxon>Mytiloidea</taxon>
        <taxon>Mytilidae</taxon>
        <taxon>Mytilinae</taxon>
        <taxon>Mytilus</taxon>
    </lineage>
</organism>
<dbReference type="EMBL" id="CAJPWZ010001214">
    <property type="protein sequence ID" value="CAG2209812.1"/>
    <property type="molecule type" value="Genomic_DNA"/>
</dbReference>